<dbReference type="EMBL" id="FNVP01000001">
    <property type="protein sequence ID" value="SEF55172.1"/>
    <property type="molecule type" value="Genomic_DNA"/>
</dbReference>
<keyword evidence="3" id="KW-1015">Disulfide bond</keyword>
<proteinExistence type="inferred from homology"/>
<keyword evidence="2" id="KW-0479">Metal-binding</keyword>
<dbReference type="PANTHER" id="PTHR12151">
    <property type="entry name" value="ELECTRON TRANSPORT PROTIN SCO1/SENC FAMILY MEMBER"/>
    <property type="match status" value="1"/>
</dbReference>
<comment type="similarity">
    <text evidence="1">Belongs to the SCO1/2 family.</text>
</comment>
<keyword evidence="6" id="KW-1185">Reference proteome</keyword>
<keyword evidence="4" id="KW-1133">Transmembrane helix</keyword>
<keyword evidence="4" id="KW-0472">Membrane</keyword>
<dbReference type="InterPro" id="IPR003782">
    <property type="entry name" value="SCO1/SenC"/>
</dbReference>
<feature type="binding site" evidence="2">
    <location>
        <position position="211"/>
    </location>
    <ligand>
        <name>Cu cation</name>
        <dbReference type="ChEBI" id="CHEBI:23378"/>
    </ligand>
</feature>
<dbReference type="SUPFAM" id="SSF52833">
    <property type="entry name" value="Thioredoxin-like"/>
    <property type="match status" value="1"/>
</dbReference>
<accession>A0A1H5SX31</accession>
<feature type="transmembrane region" description="Helical" evidence="4">
    <location>
        <begin position="39"/>
        <end position="58"/>
    </location>
</feature>
<feature type="binding site" evidence="2">
    <location>
        <position position="122"/>
    </location>
    <ligand>
        <name>Cu cation</name>
        <dbReference type="ChEBI" id="CHEBI:23378"/>
    </ligand>
</feature>
<feature type="disulfide bond" description="Redox-active" evidence="3">
    <location>
        <begin position="122"/>
        <end position="126"/>
    </location>
</feature>
<keyword evidence="2" id="KW-0186">Copper</keyword>
<dbReference type="Proteomes" id="UP000236737">
    <property type="component" value="Unassembled WGS sequence"/>
</dbReference>
<keyword evidence="4" id="KW-0812">Transmembrane</keyword>
<reference evidence="6" key="1">
    <citation type="submission" date="2016-10" db="EMBL/GenBank/DDBJ databases">
        <authorList>
            <person name="Varghese N."/>
            <person name="Submissions S."/>
        </authorList>
    </citation>
    <scope>NUCLEOTIDE SEQUENCE [LARGE SCALE GENOMIC DNA]</scope>
    <source>
        <strain evidence="6">CGMCC 1.9230</strain>
    </source>
</reference>
<dbReference type="Gene3D" id="3.40.30.10">
    <property type="entry name" value="Glutaredoxin"/>
    <property type="match status" value="1"/>
</dbReference>
<evidence type="ECO:0000256" key="3">
    <source>
        <dbReference type="PIRSR" id="PIRSR603782-2"/>
    </source>
</evidence>
<evidence type="ECO:0000256" key="2">
    <source>
        <dbReference type="PIRSR" id="PIRSR603782-1"/>
    </source>
</evidence>
<gene>
    <name evidence="5" type="ORF">SAMN04488130_101481</name>
</gene>
<organism evidence="5 6">
    <name type="scientific">Flavobacterium urumqiense</name>
    <dbReference type="NCBI Taxonomy" id="935224"/>
    <lineage>
        <taxon>Bacteria</taxon>
        <taxon>Pseudomonadati</taxon>
        <taxon>Bacteroidota</taxon>
        <taxon>Flavobacteriia</taxon>
        <taxon>Flavobacteriales</taxon>
        <taxon>Flavobacteriaceae</taxon>
        <taxon>Flavobacterium</taxon>
    </lineage>
</organism>
<evidence type="ECO:0000313" key="5">
    <source>
        <dbReference type="EMBL" id="SEF55172.1"/>
    </source>
</evidence>
<feature type="binding site" evidence="2">
    <location>
        <position position="126"/>
    </location>
    <ligand>
        <name>Cu cation</name>
        <dbReference type="ChEBI" id="CHEBI:23378"/>
    </ligand>
</feature>
<evidence type="ECO:0000256" key="4">
    <source>
        <dbReference type="SAM" id="Phobius"/>
    </source>
</evidence>
<sequence length="249" mass="28836">MLNFGLKLHFAKYFKLRTLFVFLYQITFMKSILYKYRKFFGVLLVFSILTIYLFYVALKPSKSLPIFNPADVNPELVDSTVQYISKYHTIADFSFVNQNGKTITQKDYEGKVYVADFFFTTCGSICPKMTTNLVEVQKAIINNPKVMLLSHTVFPETDSVPVLKAYAIKNGVVDSKWNLVTGDKKTIYTMARKSYLAVKLGKPEQLYDMVHTENFVLVDTKRRVRGFYDGTNKEDMKRLIEDINFLCTE</sequence>
<evidence type="ECO:0000256" key="1">
    <source>
        <dbReference type="ARBA" id="ARBA00010996"/>
    </source>
</evidence>
<name>A0A1H5SX31_9FLAO</name>
<dbReference type="PANTHER" id="PTHR12151:SF25">
    <property type="entry name" value="LINALOOL DEHYDRATASE_ISOMERASE DOMAIN-CONTAINING PROTEIN"/>
    <property type="match status" value="1"/>
</dbReference>
<dbReference type="Pfam" id="PF02630">
    <property type="entry name" value="SCO1-SenC"/>
    <property type="match status" value="1"/>
</dbReference>
<dbReference type="GO" id="GO:0046872">
    <property type="term" value="F:metal ion binding"/>
    <property type="evidence" value="ECO:0007669"/>
    <property type="project" value="UniProtKB-KW"/>
</dbReference>
<evidence type="ECO:0000313" key="6">
    <source>
        <dbReference type="Proteomes" id="UP000236737"/>
    </source>
</evidence>
<dbReference type="CDD" id="cd02968">
    <property type="entry name" value="SCO"/>
    <property type="match status" value="1"/>
</dbReference>
<dbReference type="AlphaFoldDB" id="A0A1H5SX31"/>
<dbReference type="InterPro" id="IPR036249">
    <property type="entry name" value="Thioredoxin-like_sf"/>
</dbReference>
<protein>
    <submittedName>
        <fullName evidence="5">Protein SCO1/2</fullName>
    </submittedName>
</protein>